<dbReference type="GeneID" id="34524031"/>
<dbReference type="OrthoDB" id="8062037at2759"/>
<dbReference type="AlphaFoldDB" id="J7S455"/>
<evidence type="ECO:0000313" key="8">
    <source>
        <dbReference type="Proteomes" id="UP000006310"/>
    </source>
</evidence>
<dbReference type="Pfam" id="PF13639">
    <property type="entry name" value="zf-RING_2"/>
    <property type="match status" value="1"/>
</dbReference>
<dbReference type="EMBL" id="HE978314">
    <property type="protein sequence ID" value="CCK68396.1"/>
    <property type="molecule type" value="Genomic_DNA"/>
</dbReference>
<name>J7S455_HUIN7</name>
<dbReference type="GO" id="GO:0008270">
    <property type="term" value="F:zinc ion binding"/>
    <property type="evidence" value="ECO:0007669"/>
    <property type="project" value="UniProtKB-KW"/>
</dbReference>
<keyword evidence="3" id="KW-0862">Zinc</keyword>
<keyword evidence="1" id="KW-0479">Metal-binding</keyword>
<dbReference type="GO" id="GO:0012505">
    <property type="term" value="C:endomembrane system"/>
    <property type="evidence" value="ECO:0007669"/>
    <property type="project" value="TreeGrafter"/>
</dbReference>
<evidence type="ECO:0000259" key="6">
    <source>
        <dbReference type="PROSITE" id="PS50089"/>
    </source>
</evidence>
<sequence>MASTATVTECPICMEEIGPHEPLGELLPCHHKFHSDCIRKWHTTTTGEIRRPLCPFCREQSETLLIQYDHGAPAGSSIRVNLRDGSRCESSPNSFSPQGAQN</sequence>
<evidence type="ECO:0000313" key="7">
    <source>
        <dbReference type="EMBL" id="CCK68396.1"/>
    </source>
</evidence>
<feature type="region of interest" description="Disordered" evidence="5">
    <location>
        <begin position="79"/>
        <end position="102"/>
    </location>
</feature>
<dbReference type="KEGG" id="kng:KNAG_0A07430"/>
<feature type="compositionally biased region" description="Polar residues" evidence="5">
    <location>
        <begin position="88"/>
        <end position="102"/>
    </location>
</feature>
<dbReference type="InterPro" id="IPR013083">
    <property type="entry name" value="Znf_RING/FYVE/PHD"/>
</dbReference>
<dbReference type="SMART" id="SM00184">
    <property type="entry name" value="RING"/>
    <property type="match status" value="1"/>
</dbReference>
<keyword evidence="2 4" id="KW-0863">Zinc-finger</keyword>
<dbReference type="SUPFAM" id="SSF57850">
    <property type="entry name" value="RING/U-box"/>
    <property type="match status" value="1"/>
</dbReference>
<feature type="domain" description="RING-type" evidence="6">
    <location>
        <begin position="10"/>
        <end position="58"/>
    </location>
</feature>
<evidence type="ECO:0000256" key="1">
    <source>
        <dbReference type="ARBA" id="ARBA00022723"/>
    </source>
</evidence>
<dbReference type="InterPro" id="IPR001841">
    <property type="entry name" value="Znf_RING"/>
</dbReference>
<reference evidence="7 8" key="1">
    <citation type="journal article" date="2011" name="Proc. Natl. Acad. Sci. U.S.A.">
        <title>Evolutionary erosion of yeast sex chromosomes by mating-type switching accidents.</title>
        <authorList>
            <person name="Gordon J.L."/>
            <person name="Armisen D."/>
            <person name="Proux-Wera E."/>
            <person name="Oheigeartaigh S.S."/>
            <person name="Byrne K.P."/>
            <person name="Wolfe K.H."/>
        </authorList>
    </citation>
    <scope>NUCLEOTIDE SEQUENCE [LARGE SCALE GENOMIC DNA]</scope>
    <source>
        <strain evidence="8">ATCC MYA-139 / BCRC 22969 / CBS 8797 / CCRC 22969 / KCTC 17520 / NBRC 10181 / NCYC 3082</strain>
    </source>
</reference>
<accession>J7S455</accession>
<organism evidence="7 8">
    <name type="scientific">Huiozyma naganishii (strain ATCC MYA-139 / BCRC 22969 / CBS 8797 / KCTC 17520 / NBRC 10181 / NCYC 3082 / Yp74L-3)</name>
    <name type="common">Yeast</name>
    <name type="synonym">Kazachstania naganishii</name>
    <dbReference type="NCBI Taxonomy" id="1071383"/>
    <lineage>
        <taxon>Eukaryota</taxon>
        <taxon>Fungi</taxon>
        <taxon>Dikarya</taxon>
        <taxon>Ascomycota</taxon>
        <taxon>Saccharomycotina</taxon>
        <taxon>Saccharomycetes</taxon>
        <taxon>Saccharomycetales</taxon>
        <taxon>Saccharomycetaceae</taxon>
        <taxon>Huiozyma</taxon>
    </lineage>
</organism>
<gene>
    <name evidence="7" type="primary">KNAG0A07430</name>
    <name evidence="7" type="ordered locus">KNAG_0A07430</name>
</gene>
<reference evidence="8" key="2">
    <citation type="submission" date="2012-08" db="EMBL/GenBank/DDBJ databases">
        <title>Genome sequence of Kazachstania naganishii.</title>
        <authorList>
            <person name="Gordon J.L."/>
            <person name="Armisen D."/>
            <person name="Proux-Wera E."/>
            <person name="OhEigeartaigh S.S."/>
            <person name="Byrne K.P."/>
            <person name="Wolfe K.H."/>
        </authorList>
    </citation>
    <scope>NUCLEOTIDE SEQUENCE [LARGE SCALE GENOMIC DNA]</scope>
    <source>
        <strain evidence="8">ATCC MYA-139 / BCRC 22969 / CBS 8797 / CCRC 22969 / KCTC 17520 / NBRC 10181 / NCYC 3082</strain>
    </source>
</reference>
<dbReference type="GO" id="GO:0043161">
    <property type="term" value="P:proteasome-mediated ubiquitin-dependent protein catabolic process"/>
    <property type="evidence" value="ECO:0007669"/>
    <property type="project" value="TreeGrafter"/>
</dbReference>
<evidence type="ECO:0000256" key="3">
    <source>
        <dbReference type="ARBA" id="ARBA00022833"/>
    </source>
</evidence>
<protein>
    <recommendedName>
        <fullName evidence="6">RING-type domain-containing protein</fullName>
    </recommendedName>
</protein>
<keyword evidence="8" id="KW-1185">Reference proteome</keyword>
<dbReference type="PANTHER" id="PTHR22763">
    <property type="entry name" value="RING ZINC FINGER PROTEIN"/>
    <property type="match status" value="1"/>
</dbReference>
<dbReference type="Proteomes" id="UP000006310">
    <property type="component" value="Chromosome 1"/>
</dbReference>
<evidence type="ECO:0000256" key="5">
    <source>
        <dbReference type="SAM" id="MobiDB-lite"/>
    </source>
</evidence>
<dbReference type="HOGENOM" id="CLU_2277903_0_0_1"/>
<dbReference type="RefSeq" id="XP_022462642.1">
    <property type="nucleotide sequence ID" value="XM_022611210.1"/>
</dbReference>
<proteinExistence type="predicted"/>
<evidence type="ECO:0000256" key="4">
    <source>
        <dbReference type="PROSITE-ProRule" id="PRU00175"/>
    </source>
</evidence>
<dbReference type="PROSITE" id="PS50089">
    <property type="entry name" value="ZF_RING_2"/>
    <property type="match status" value="1"/>
</dbReference>
<dbReference type="GO" id="GO:0061630">
    <property type="term" value="F:ubiquitin protein ligase activity"/>
    <property type="evidence" value="ECO:0007669"/>
    <property type="project" value="TreeGrafter"/>
</dbReference>
<dbReference type="PANTHER" id="PTHR22763:SF192">
    <property type="entry name" value="RING-TYPE DOMAIN-CONTAINING PROTEIN"/>
    <property type="match status" value="1"/>
</dbReference>
<dbReference type="Gene3D" id="3.30.40.10">
    <property type="entry name" value="Zinc/RING finger domain, C3HC4 (zinc finger)"/>
    <property type="match status" value="1"/>
</dbReference>
<dbReference type="InterPro" id="IPR050731">
    <property type="entry name" value="HRD1_E3_ubiq-ligases"/>
</dbReference>
<evidence type="ECO:0000256" key="2">
    <source>
        <dbReference type="ARBA" id="ARBA00022771"/>
    </source>
</evidence>